<proteinExistence type="predicted"/>
<gene>
    <name evidence="2" type="ORF">CFX0092_A2896</name>
</gene>
<dbReference type="Gene3D" id="3.40.50.300">
    <property type="entry name" value="P-loop containing nucleotide triphosphate hydrolases"/>
    <property type="match status" value="2"/>
</dbReference>
<feature type="domain" description="Helicase HerA central" evidence="1">
    <location>
        <begin position="163"/>
        <end position="411"/>
    </location>
</feature>
<dbReference type="InterPro" id="IPR002789">
    <property type="entry name" value="HerA_central"/>
</dbReference>
<protein>
    <recommendedName>
        <fullName evidence="1">Helicase HerA central domain-containing protein</fullName>
    </recommendedName>
</protein>
<dbReference type="SUPFAM" id="SSF52540">
    <property type="entry name" value="P-loop containing nucleoside triphosphate hydrolases"/>
    <property type="match status" value="1"/>
</dbReference>
<organism evidence="2 3">
    <name type="scientific">Candidatus Promineifilum breve</name>
    <dbReference type="NCBI Taxonomy" id="1806508"/>
    <lineage>
        <taxon>Bacteria</taxon>
        <taxon>Bacillati</taxon>
        <taxon>Chloroflexota</taxon>
        <taxon>Ardenticatenia</taxon>
        <taxon>Candidatus Promineifilales</taxon>
        <taxon>Candidatus Promineifilaceae</taxon>
        <taxon>Candidatus Promineifilum</taxon>
    </lineage>
</organism>
<dbReference type="AlphaFoldDB" id="A0A160T4I1"/>
<name>A0A160T4I1_9CHLR</name>
<reference evidence="2" key="1">
    <citation type="submission" date="2016-01" db="EMBL/GenBank/DDBJ databases">
        <authorList>
            <person name="Mcilroy J.S."/>
            <person name="Karst M S."/>
            <person name="Albertsen M."/>
        </authorList>
    </citation>
    <scope>NUCLEOTIDE SEQUENCE</scope>
    <source>
        <strain evidence="2">Cfx-K</strain>
    </source>
</reference>
<evidence type="ECO:0000259" key="1">
    <source>
        <dbReference type="Pfam" id="PF01935"/>
    </source>
</evidence>
<dbReference type="PANTHER" id="PTHR42957:SF1">
    <property type="entry name" value="HELICASE MJ1565-RELATED"/>
    <property type="match status" value="1"/>
</dbReference>
<dbReference type="InterPro" id="IPR008571">
    <property type="entry name" value="HerA-like"/>
</dbReference>
<dbReference type="PANTHER" id="PTHR42957">
    <property type="entry name" value="HELICASE MJ1565-RELATED"/>
    <property type="match status" value="1"/>
</dbReference>
<keyword evidence="3" id="KW-1185">Reference proteome</keyword>
<sequence length="577" mass="63390">MFNVPQDSNEPSGPLGYVVGGGLKSGLRVRLTIPADGVQEGGFVVCETPRYRYYGLITDLQLGATDPRFADEKSDRLPAGIQGALYGKTLYTTLEMYSTLLLDRGPELTAPERAEWEARVATGDENPGPKPVKTVPAHHAPVRPADAADVAAIFGEEGGVNFVVGHTIEQGHPVCLDLERFVKRSSGIFGATGTGKSFLTRMVLAGLMKTNVAAALVFDMHNEYGFDDTDSDRGERVWGLKSLFRSQVEVAGLGAGSMAGANRSDFDVLLSAEEFTIDDILLIGEKLSLTETSAVTLHALERSFGNKWFAKFMAMDPSAEEIDPDTGKKTPAPNSVAFWARFSNVNEEAAKGLYRRLKPIYDKPYIVDKPPIDAVAEIVNRLEGGRHVILSFGRFEAEEDYLLVSNILTRRIRDKWVKATENFKGGLGGSAPRPLVIVVEEAHKLLSPGVSRQTAFGTIARELRKYNVTLLIVDQRPSGIDDEVMSQLGTRVTGWLGDDDDIRAVLSGLAGRDQLRGMLARLQEKEEVLLLGWGVKMPIPIRSRRYDKRFYDEIRGRSATAAPERPYRLEDANADLF</sequence>
<dbReference type="Proteomes" id="UP000215027">
    <property type="component" value="Chromosome I"/>
</dbReference>
<dbReference type="InterPro" id="IPR027417">
    <property type="entry name" value="P-loop_NTPase"/>
</dbReference>
<evidence type="ECO:0000313" key="3">
    <source>
        <dbReference type="Proteomes" id="UP000215027"/>
    </source>
</evidence>
<dbReference type="KEGG" id="pbf:CFX0092_A2896"/>
<dbReference type="Pfam" id="PF01935">
    <property type="entry name" value="DUF87"/>
    <property type="match status" value="1"/>
</dbReference>
<accession>A0A160T4I1</accession>
<dbReference type="EMBL" id="LN890655">
    <property type="protein sequence ID" value="CUS04774.2"/>
    <property type="molecule type" value="Genomic_DNA"/>
</dbReference>
<evidence type="ECO:0000313" key="2">
    <source>
        <dbReference type="EMBL" id="CUS04774.2"/>
    </source>
</evidence>